<dbReference type="Gene3D" id="4.10.60.30">
    <property type="entry name" value="Nanos, RNA-binding domain"/>
    <property type="match status" value="1"/>
</dbReference>
<dbReference type="InterPro" id="IPR008705">
    <property type="entry name" value="Nanos/Xcar2"/>
</dbReference>
<organism evidence="11 12">
    <name type="scientific">Euphydryas editha</name>
    <name type="common">Edith's checkerspot</name>
    <dbReference type="NCBI Taxonomy" id="104508"/>
    <lineage>
        <taxon>Eukaryota</taxon>
        <taxon>Metazoa</taxon>
        <taxon>Ecdysozoa</taxon>
        <taxon>Arthropoda</taxon>
        <taxon>Hexapoda</taxon>
        <taxon>Insecta</taxon>
        <taxon>Pterygota</taxon>
        <taxon>Neoptera</taxon>
        <taxon>Endopterygota</taxon>
        <taxon>Lepidoptera</taxon>
        <taxon>Glossata</taxon>
        <taxon>Ditrysia</taxon>
        <taxon>Papilionoidea</taxon>
        <taxon>Nymphalidae</taxon>
        <taxon>Nymphalinae</taxon>
        <taxon>Euphydryas</taxon>
    </lineage>
</organism>
<proteinExistence type="inferred from homology"/>
<evidence type="ECO:0000256" key="1">
    <source>
        <dbReference type="ARBA" id="ARBA00004496"/>
    </source>
</evidence>
<evidence type="ECO:0000256" key="6">
    <source>
        <dbReference type="ARBA" id="ARBA00022845"/>
    </source>
</evidence>
<comment type="subcellular location">
    <subcellularLocation>
        <location evidence="1">Cytoplasm</location>
    </subcellularLocation>
</comment>
<dbReference type="GO" id="GO:0003723">
    <property type="term" value="F:RNA binding"/>
    <property type="evidence" value="ECO:0007669"/>
    <property type="project" value="UniProtKB-UniRule"/>
</dbReference>
<gene>
    <name evidence="11" type="ORF">EEDITHA_LOCUS13696</name>
</gene>
<evidence type="ECO:0000256" key="5">
    <source>
        <dbReference type="ARBA" id="ARBA00022833"/>
    </source>
</evidence>
<evidence type="ECO:0000256" key="2">
    <source>
        <dbReference type="ARBA" id="ARBA00022490"/>
    </source>
</evidence>
<name>A0AAU9UG71_EUPED</name>
<evidence type="ECO:0000256" key="7">
    <source>
        <dbReference type="ARBA" id="ARBA00022884"/>
    </source>
</evidence>
<evidence type="ECO:0000256" key="3">
    <source>
        <dbReference type="ARBA" id="ARBA00022723"/>
    </source>
</evidence>
<feature type="region of interest" description="Disordered" evidence="9">
    <location>
        <begin position="216"/>
        <end position="238"/>
    </location>
</feature>
<keyword evidence="12" id="KW-1185">Reference proteome</keyword>
<evidence type="ECO:0000256" key="4">
    <source>
        <dbReference type="ARBA" id="ARBA00022771"/>
    </source>
</evidence>
<comment type="similarity">
    <text evidence="8">Belongs to the nanos family.</text>
</comment>
<dbReference type="PROSITE" id="PS51522">
    <property type="entry name" value="ZF_NANOS"/>
    <property type="match status" value="1"/>
</dbReference>
<evidence type="ECO:0000313" key="11">
    <source>
        <dbReference type="EMBL" id="CAH2098596.1"/>
    </source>
</evidence>
<keyword evidence="2" id="KW-0963">Cytoplasm</keyword>
<keyword evidence="7 8" id="KW-0694">RNA-binding</keyword>
<dbReference type="GO" id="GO:0008270">
    <property type="term" value="F:zinc ion binding"/>
    <property type="evidence" value="ECO:0007669"/>
    <property type="project" value="UniProtKB-KW"/>
</dbReference>
<dbReference type="InterPro" id="IPR024161">
    <property type="entry name" value="Znf_nanos-typ"/>
</dbReference>
<dbReference type="AlphaFoldDB" id="A0AAU9UG71"/>
<dbReference type="InterPro" id="IPR038129">
    <property type="entry name" value="Nanos_sf"/>
</dbReference>
<evidence type="ECO:0000256" key="9">
    <source>
        <dbReference type="SAM" id="MobiDB-lite"/>
    </source>
</evidence>
<dbReference type="PANTHER" id="PTHR12887">
    <property type="entry name" value="NANOS PROTEIN"/>
    <property type="match status" value="1"/>
</dbReference>
<evidence type="ECO:0000313" key="12">
    <source>
        <dbReference type="Proteomes" id="UP001153954"/>
    </source>
</evidence>
<keyword evidence="6 8" id="KW-0810">Translation regulation</keyword>
<dbReference type="EMBL" id="CAKOGL010000020">
    <property type="protein sequence ID" value="CAH2098596.1"/>
    <property type="molecule type" value="Genomic_DNA"/>
</dbReference>
<keyword evidence="3" id="KW-0479">Metal-binding</keyword>
<keyword evidence="5" id="KW-0862">Zinc</keyword>
<dbReference type="Pfam" id="PF05741">
    <property type="entry name" value="zf-nanos"/>
    <property type="match status" value="1"/>
</dbReference>
<dbReference type="GO" id="GO:0005737">
    <property type="term" value="C:cytoplasm"/>
    <property type="evidence" value="ECO:0007669"/>
    <property type="project" value="UniProtKB-SubCell"/>
</dbReference>
<evidence type="ECO:0000256" key="8">
    <source>
        <dbReference type="PROSITE-ProRule" id="PRU00855"/>
    </source>
</evidence>
<keyword evidence="4 8" id="KW-0863">Zinc-finger</keyword>
<reference evidence="11" key="1">
    <citation type="submission" date="2022-03" db="EMBL/GenBank/DDBJ databases">
        <authorList>
            <person name="Tunstrom K."/>
        </authorList>
    </citation>
    <scope>NUCLEOTIDE SEQUENCE</scope>
</reference>
<comment type="caution">
    <text evidence="11">The sequence shown here is derived from an EMBL/GenBank/DDBJ whole genome shotgun (WGS) entry which is preliminary data.</text>
</comment>
<feature type="domain" description="Nanos-type" evidence="10">
    <location>
        <begin position="282"/>
        <end position="339"/>
    </location>
</feature>
<dbReference type="GO" id="GO:0006417">
    <property type="term" value="P:regulation of translation"/>
    <property type="evidence" value="ECO:0007669"/>
    <property type="project" value="UniProtKB-UniRule"/>
</dbReference>
<sequence length="369" mass="41907">MFPSKNMDYVGDIQNLFPKTRPIDGDSTFNYPQSPFQSTIVNKSSSSAESISPESYFDNSYTRQTIDRFNLRISSDTPKHAYETPKLSYESPSRINHQYGSFTNIYEPALDSGFQNMDSSTSMYEPFVSQYYESANLRKLLDTPQPIRRQHPIVGRKILGRNLQTQVTNKIAEEQLENSWQSDPLGQTPPETHKNYELFPSERAFEFSSPVKPTNLSPSFNRSIKNLSPMTNPSPTYDPRMTPRMTNSPNWSPTVQPFTTPLQPTLKNTAGASNSDIEQSKMCTLCRKNGETPHIYMSHLLKEKRGNTYVVTCPILRSLVCPICGSSGDNAHTLTYCPILRRNNDGKPLKSTTITLKNTRIKSNGRRRF</sequence>
<accession>A0AAU9UG71</accession>
<dbReference type="Proteomes" id="UP001153954">
    <property type="component" value="Unassembled WGS sequence"/>
</dbReference>
<feature type="compositionally biased region" description="Polar residues" evidence="9">
    <location>
        <begin position="216"/>
        <end position="235"/>
    </location>
</feature>
<protein>
    <recommendedName>
        <fullName evidence="10">Nanos-type domain-containing protein</fullName>
    </recommendedName>
</protein>
<evidence type="ECO:0000259" key="10">
    <source>
        <dbReference type="PROSITE" id="PS51522"/>
    </source>
</evidence>